<dbReference type="EMBL" id="JAUUTY010000002">
    <property type="protein sequence ID" value="KAK1679842.1"/>
    <property type="molecule type" value="Genomic_DNA"/>
</dbReference>
<protein>
    <recommendedName>
        <fullName evidence="2">Reverse transcriptase domain-containing protein</fullName>
    </recommendedName>
</protein>
<evidence type="ECO:0000256" key="1">
    <source>
        <dbReference type="SAM" id="MobiDB-lite"/>
    </source>
</evidence>
<dbReference type="InterPro" id="IPR000477">
    <property type="entry name" value="RT_dom"/>
</dbReference>
<reference evidence="3" key="1">
    <citation type="submission" date="2023-07" db="EMBL/GenBank/DDBJ databases">
        <title>A chromosome-level genome assembly of Lolium multiflorum.</title>
        <authorList>
            <person name="Chen Y."/>
            <person name="Copetti D."/>
            <person name="Kolliker R."/>
            <person name="Studer B."/>
        </authorList>
    </citation>
    <scope>NUCLEOTIDE SEQUENCE</scope>
    <source>
        <strain evidence="3">02402/16</strain>
        <tissue evidence="3">Leaf</tissue>
    </source>
</reference>
<accession>A0AAD8TDD9</accession>
<evidence type="ECO:0000313" key="4">
    <source>
        <dbReference type="Proteomes" id="UP001231189"/>
    </source>
</evidence>
<dbReference type="Pfam" id="PF00078">
    <property type="entry name" value="RVT_1"/>
    <property type="match status" value="1"/>
</dbReference>
<evidence type="ECO:0000313" key="3">
    <source>
        <dbReference type="EMBL" id="KAK1679842.1"/>
    </source>
</evidence>
<gene>
    <name evidence="3" type="ORF">QYE76_040690</name>
</gene>
<feature type="domain" description="Reverse transcriptase" evidence="2">
    <location>
        <begin position="841"/>
        <end position="982"/>
    </location>
</feature>
<dbReference type="PANTHER" id="PTHR33087">
    <property type="entry name" value="OS07G0539200 PROTEIN"/>
    <property type="match status" value="1"/>
</dbReference>
<sequence length="993" mass="109560">MNRWLRLPCATAVGGELAWRPTRAVCIVPRTEAIDQEEEALSRALLAVIVGVRRALTMEEVAHALEDVHGLPPACFSVHYHRPEDFLIYFVSASDKDRVLREGVLESPFFRLLLRPWSRRTHAASGGLCVHTELEIEGVPPNAWSLSTAEAVLALPVWVERLYPLTRSSVDMCIFRLSAWCLDPAVVPREADLHVVEWDDPPSLADMAAPVDAVVPPHINTLAYPLLVHVTGTTNVRRSAPRREAGGCGDGDGGRTSAWPARRQYNYTIGSPDSFPGPADGGDASSLSQVGGEGRGTTKILSSGVVVGDQAPPVQRKKRKGREGRKVRRLRALDALSADRQEGVLLPCSVPLGGGDLVNCAPAMVAREDSAEEGPEVEEADVGLATGEDDGDNGMQVGWAGPSIRGWDRGSSGPDTVDDVAILELAVDPSVAPLSHLANVVDGSEGEESVDEEILADLPPACGIRDRGGVTVSPTPSPSVCRFASPPVVFNRSRPPTVVRPRETPARLRTLSEFLMAAKSRSDALMQAPSMRRGLVELNFQPQCSSRIAGQPGGLSTEMKAIRNQMRKLGLLSRDEAPSAAALEAYHKMYELPLTDDMIEAIAEFYGWTLATAEADKIAFLAELRDIRGIHQGPCALYERDSPTIVRLDREFTTVDWEERFGSFMLRCLATVVADHCPLMLDCTTKAGGRKRFQFERFWLKLDGFTEVVQNNWAMVDGDPDPFRRLTAKLKRTTCSLMRRSDKKVWTSVDRAHSLDLDFLGTHPEDLSKLEAAFSEEQIWEVIRRLPPGKAPGPDGFTAEFLQKCWNVVKGDFMAAFEKLFTICGRGFQGLNQALMIMLPKRPDAAALGDYMPISRFHFFAKLVAKTLATRLAPRMESLLDRNQCAFIRKRCIHDNFMLVQQTARFLHRKKEPRVMLKLDIARALDSVSWGFLMEILRKIGFGPRFHELVSILLSTASTRLLLNGEPGLPIWHRRGLRQGDPAVVVRPDNELA</sequence>
<dbReference type="Proteomes" id="UP001231189">
    <property type="component" value="Unassembled WGS sequence"/>
</dbReference>
<comment type="caution">
    <text evidence="3">The sequence shown here is derived from an EMBL/GenBank/DDBJ whole genome shotgun (WGS) entry which is preliminary data.</text>
</comment>
<name>A0AAD8TDD9_LOLMU</name>
<dbReference type="PANTHER" id="PTHR33087:SF42">
    <property type="entry name" value="DUF4283 DOMAIN-CONTAINING PROTEIN"/>
    <property type="match status" value="1"/>
</dbReference>
<organism evidence="3 4">
    <name type="scientific">Lolium multiflorum</name>
    <name type="common">Italian ryegrass</name>
    <name type="synonym">Lolium perenne subsp. multiflorum</name>
    <dbReference type="NCBI Taxonomy" id="4521"/>
    <lineage>
        <taxon>Eukaryota</taxon>
        <taxon>Viridiplantae</taxon>
        <taxon>Streptophyta</taxon>
        <taxon>Embryophyta</taxon>
        <taxon>Tracheophyta</taxon>
        <taxon>Spermatophyta</taxon>
        <taxon>Magnoliopsida</taxon>
        <taxon>Liliopsida</taxon>
        <taxon>Poales</taxon>
        <taxon>Poaceae</taxon>
        <taxon>BOP clade</taxon>
        <taxon>Pooideae</taxon>
        <taxon>Poodae</taxon>
        <taxon>Poeae</taxon>
        <taxon>Poeae Chloroplast Group 2 (Poeae type)</taxon>
        <taxon>Loliodinae</taxon>
        <taxon>Loliinae</taxon>
        <taxon>Lolium</taxon>
    </lineage>
</organism>
<proteinExistence type="predicted"/>
<dbReference type="InterPro" id="IPR053253">
    <property type="entry name" value="Sex_diff_modulator"/>
</dbReference>
<feature type="region of interest" description="Disordered" evidence="1">
    <location>
        <begin position="238"/>
        <end position="299"/>
    </location>
</feature>
<evidence type="ECO:0000259" key="2">
    <source>
        <dbReference type="Pfam" id="PF00078"/>
    </source>
</evidence>
<keyword evidence="4" id="KW-1185">Reference proteome</keyword>
<dbReference type="AlphaFoldDB" id="A0AAD8TDD9"/>